<comment type="caution">
    <text evidence="2">The sequence shown here is derived from an EMBL/GenBank/DDBJ whole genome shotgun (WGS) entry which is preliminary data.</text>
</comment>
<dbReference type="Pfam" id="PF14089">
    <property type="entry name" value="KbaA"/>
    <property type="match status" value="1"/>
</dbReference>
<keyword evidence="3" id="KW-1185">Reference proteome</keyword>
<feature type="transmembrane region" description="Helical" evidence="1">
    <location>
        <begin position="144"/>
        <end position="164"/>
    </location>
</feature>
<evidence type="ECO:0000313" key="2">
    <source>
        <dbReference type="EMBL" id="MBE4906565.1"/>
    </source>
</evidence>
<feature type="transmembrane region" description="Helical" evidence="1">
    <location>
        <begin position="170"/>
        <end position="190"/>
    </location>
</feature>
<feature type="transmembrane region" description="Helical" evidence="1">
    <location>
        <begin position="115"/>
        <end position="135"/>
    </location>
</feature>
<keyword evidence="1" id="KW-0472">Membrane</keyword>
<organism evidence="2 3">
    <name type="scientific">Litchfieldia luteola</name>
    <dbReference type="NCBI Taxonomy" id="682179"/>
    <lineage>
        <taxon>Bacteria</taxon>
        <taxon>Bacillati</taxon>
        <taxon>Bacillota</taxon>
        <taxon>Bacilli</taxon>
        <taxon>Bacillales</taxon>
        <taxon>Bacillaceae</taxon>
        <taxon>Litchfieldia</taxon>
    </lineage>
</organism>
<accession>A0ABR9QDI7</accession>
<dbReference type="Proteomes" id="UP001516662">
    <property type="component" value="Unassembled WGS sequence"/>
</dbReference>
<sequence length="201" mass="23322">MNSRNWVRLFLSTLLVGAISTSVVGFAVKWNEYKELFINFDIIEILSILLWLVGVGFIFSIISQMGFFAYLTVHRFGLGIFRSLWKTVQLVLIAFVFFDLVYFRYQAFAEEGDMLLPYIALAFTLFLFSLIVAYIKQKQTNSHAFIPALFFMFVITSIEWFPALRVNEESWLYLMLIPLLVCNAYQLLLLSKISNNTNVKS</sequence>
<name>A0ABR9QDI7_9BACI</name>
<dbReference type="SMART" id="SM01251">
    <property type="entry name" value="KbaA"/>
    <property type="match status" value="1"/>
</dbReference>
<proteinExistence type="predicted"/>
<evidence type="ECO:0000256" key="1">
    <source>
        <dbReference type="SAM" id="Phobius"/>
    </source>
</evidence>
<keyword evidence="1" id="KW-1133">Transmembrane helix</keyword>
<gene>
    <name evidence="2" type="ORF">IMZ08_00665</name>
</gene>
<protein>
    <submittedName>
        <fullName evidence="2">KinB-signaling pathway activation protein</fullName>
    </submittedName>
</protein>
<dbReference type="EMBL" id="JADCLJ010000004">
    <property type="protein sequence ID" value="MBE4906565.1"/>
    <property type="molecule type" value="Genomic_DNA"/>
</dbReference>
<dbReference type="RefSeq" id="WP_193534087.1">
    <property type="nucleotide sequence ID" value="NZ_JADCLJ010000004.1"/>
</dbReference>
<dbReference type="PIRSF" id="PIRSF029886">
    <property type="entry name" value="KBAA"/>
    <property type="match status" value="1"/>
</dbReference>
<keyword evidence="1" id="KW-0812">Transmembrane</keyword>
<reference evidence="2 3" key="1">
    <citation type="submission" date="2020-10" db="EMBL/GenBank/DDBJ databases">
        <title>Bacillus sp. HD4P25, an endophyte from a halophyte.</title>
        <authorList>
            <person name="Sun J.-Q."/>
        </authorList>
    </citation>
    <scope>NUCLEOTIDE SEQUENCE [LARGE SCALE GENOMIC DNA]</scope>
    <source>
        <strain evidence="2 3">YIM 93174</strain>
    </source>
</reference>
<feature type="transmembrane region" description="Helical" evidence="1">
    <location>
        <begin position="83"/>
        <end position="103"/>
    </location>
</feature>
<feature type="transmembrane region" description="Helical" evidence="1">
    <location>
        <begin position="49"/>
        <end position="71"/>
    </location>
</feature>
<dbReference type="InterPro" id="IPR024164">
    <property type="entry name" value="KinB-signalling_activ"/>
</dbReference>
<evidence type="ECO:0000313" key="3">
    <source>
        <dbReference type="Proteomes" id="UP001516662"/>
    </source>
</evidence>